<reference evidence="2 3" key="1">
    <citation type="submission" date="2019-02" db="EMBL/GenBank/DDBJ databases">
        <title>Draft genome sequence of Amycolatopsis sp. 8-3EHSu isolated from roots of Suaeda maritima.</title>
        <authorList>
            <person name="Duangmal K."/>
            <person name="Chantavorakit T."/>
        </authorList>
    </citation>
    <scope>NUCLEOTIDE SEQUENCE [LARGE SCALE GENOMIC DNA]</scope>
    <source>
        <strain evidence="2 3">8-3EHSu</strain>
    </source>
</reference>
<dbReference type="RefSeq" id="WP_130475835.1">
    <property type="nucleotide sequence ID" value="NZ_SFCC01000006.1"/>
</dbReference>
<organism evidence="2 3">
    <name type="scientific">Amycolatopsis suaedae</name>
    <dbReference type="NCBI Taxonomy" id="2510978"/>
    <lineage>
        <taxon>Bacteria</taxon>
        <taxon>Bacillati</taxon>
        <taxon>Actinomycetota</taxon>
        <taxon>Actinomycetes</taxon>
        <taxon>Pseudonocardiales</taxon>
        <taxon>Pseudonocardiaceae</taxon>
        <taxon>Amycolatopsis</taxon>
    </lineage>
</organism>
<protein>
    <submittedName>
        <fullName evidence="2">Outer membrane lipoprotein carrier protein LolA</fullName>
    </submittedName>
</protein>
<dbReference type="PANTHER" id="PTHR37507:SF2">
    <property type="entry name" value="SPORULATION PROTEIN YDCC"/>
    <property type="match status" value="1"/>
</dbReference>
<comment type="caution">
    <text evidence="2">The sequence shown here is derived from an EMBL/GenBank/DDBJ whole genome shotgun (WGS) entry which is preliminary data.</text>
</comment>
<proteinExistence type="predicted"/>
<dbReference type="SUPFAM" id="SSF89392">
    <property type="entry name" value="Prokaryotic lipoproteins and lipoprotein localization factors"/>
    <property type="match status" value="1"/>
</dbReference>
<dbReference type="InterPro" id="IPR033434">
    <property type="entry name" value="MucB/RseB_N"/>
</dbReference>
<dbReference type="OrthoDB" id="4822274at2"/>
<keyword evidence="2" id="KW-0449">Lipoprotein</keyword>
<dbReference type="EMBL" id="SFCC01000006">
    <property type="protein sequence ID" value="RZQ63583.1"/>
    <property type="molecule type" value="Genomic_DNA"/>
</dbReference>
<dbReference type="PANTHER" id="PTHR37507">
    <property type="entry name" value="SPORULATION PROTEIN YDCC"/>
    <property type="match status" value="1"/>
</dbReference>
<evidence type="ECO:0000259" key="1">
    <source>
        <dbReference type="Pfam" id="PF03888"/>
    </source>
</evidence>
<name>A0A4Q7JAR3_9PSEU</name>
<accession>A0A4Q7JAR3</accession>
<dbReference type="InterPro" id="IPR029046">
    <property type="entry name" value="LolA/LolB/LppX"/>
</dbReference>
<dbReference type="Gene3D" id="2.50.20.10">
    <property type="entry name" value="Lipoprotein localisation LolA/LolB/LppX"/>
    <property type="match status" value="1"/>
</dbReference>
<keyword evidence="3" id="KW-1185">Reference proteome</keyword>
<dbReference type="AlphaFoldDB" id="A0A4Q7JAR3"/>
<sequence length="359" mass="37210">MQPRKKALIAAAVGTVLGVTGLTFVAMPAGANEQPPELPAVSAEGLVQSVATAKAPALRGTVAVNESLGLPAGLPGVGSLDLQDARVWHDGQGRNRLALKQGSGEHTVVQDGATVWRYDSGDNTATKLTLPAGKQQQREAEAGDPAAMATQLLGAIRESSTVSVDGTARVADRAAYELVLTPKPEERTLLREVRVAVDEQTRLPLRLKVLTNGTTEPAFEVAFTEFVVEPQPADLFTFTPPAGAKVTDKAVEDHQPGEAGKLAEQLAPKTVGTGWDTVLTGTLPADALPGGKLPQSVPGERGAVDVRQLLGQFAKPVSGPFGTGHVVTTKVGTALLTDDGRFAAGAVPEQVLIEALSAK</sequence>
<gene>
    <name evidence="2" type="ORF">EWH70_14295</name>
</gene>
<evidence type="ECO:0000313" key="3">
    <source>
        <dbReference type="Proteomes" id="UP000292003"/>
    </source>
</evidence>
<evidence type="ECO:0000313" key="2">
    <source>
        <dbReference type="EMBL" id="RZQ63583.1"/>
    </source>
</evidence>
<dbReference type="Pfam" id="PF03888">
    <property type="entry name" value="MucB_RseB"/>
    <property type="match status" value="1"/>
</dbReference>
<dbReference type="InterPro" id="IPR052944">
    <property type="entry name" value="Sporulation_related"/>
</dbReference>
<dbReference type="Proteomes" id="UP000292003">
    <property type="component" value="Unassembled WGS sequence"/>
</dbReference>
<feature type="domain" description="MucB/RseB N-terminal" evidence="1">
    <location>
        <begin position="147"/>
        <end position="230"/>
    </location>
</feature>